<dbReference type="InterPro" id="IPR011008">
    <property type="entry name" value="Dimeric_a/b-barrel"/>
</dbReference>
<dbReference type="InterPro" id="IPR050404">
    <property type="entry name" value="Heme-degrading_MO"/>
</dbReference>
<dbReference type="AlphaFoldDB" id="A0A8J3ZAI5"/>
<feature type="domain" description="ABM" evidence="1">
    <location>
        <begin position="12"/>
        <end position="101"/>
    </location>
</feature>
<name>A0A8J3ZAI5_9ACTN</name>
<dbReference type="Proteomes" id="UP000612585">
    <property type="component" value="Unassembled WGS sequence"/>
</dbReference>
<organism evidence="2 3">
    <name type="scientific">Virgisporangium aurantiacum</name>
    <dbReference type="NCBI Taxonomy" id="175570"/>
    <lineage>
        <taxon>Bacteria</taxon>
        <taxon>Bacillati</taxon>
        <taxon>Actinomycetota</taxon>
        <taxon>Actinomycetes</taxon>
        <taxon>Micromonosporales</taxon>
        <taxon>Micromonosporaceae</taxon>
        <taxon>Virgisporangium</taxon>
    </lineage>
</organism>
<evidence type="ECO:0000313" key="2">
    <source>
        <dbReference type="EMBL" id="GIJ60391.1"/>
    </source>
</evidence>
<dbReference type="Pfam" id="PF03992">
    <property type="entry name" value="ABM"/>
    <property type="match status" value="2"/>
</dbReference>
<sequence length="221" mass="24572">MLEDGRDLSNLITVIARFTTKGDPEAFERFFLDHVKYMRAQEGFGAHQAVRSLDNPAVYVNFGWWLGQEAFQKVVASDQFKAHQGVMHSMLEKADLDLCVNVARVNAAESAGTRGEFDTPLMNITTYRVTGDGAEFEAAFQRYAAHIRELHGFGYTDLNRSLRKPGTYASIGYWWDPAAYPKATGGEQYQALTKLAEVNVEPVKHVAWGRGGEDDTAAETG</sequence>
<evidence type="ECO:0000313" key="3">
    <source>
        <dbReference type="Proteomes" id="UP000612585"/>
    </source>
</evidence>
<evidence type="ECO:0000259" key="1">
    <source>
        <dbReference type="PROSITE" id="PS51725"/>
    </source>
</evidence>
<dbReference type="PANTHER" id="PTHR34474">
    <property type="entry name" value="SIGNAL TRANSDUCTION PROTEIN TRAP"/>
    <property type="match status" value="1"/>
</dbReference>
<dbReference type="RefSeq" id="WP_204004618.1">
    <property type="nucleotide sequence ID" value="NZ_BOPG01000053.1"/>
</dbReference>
<proteinExistence type="predicted"/>
<dbReference type="InterPro" id="IPR007138">
    <property type="entry name" value="ABM_dom"/>
</dbReference>
<comment type="caution">
    <text evidence="2">The sequence shown here is derived from an EMBL/GenBank/DDBJ whole genome shotgun (WGS) entry which is preliminary data.</text>
</comment>
<reference evidence="2" key="1">
    <citation type="submission" date="2021-01" db="EMBL/GenBank/DDBJ databases">
        <title>Whole genome shotgun sequence of Virgisporangium aurantiacum NBRC 16421.</title>
        <authorList>
            <person name="Komaki H."/>
            <person name="Tamura T."/>
        </authorList>
    </citation>
    <scope>NUCLEOTIDE SEQUENCE</scope>
    <source>
        <strain evidence="2">NBRC 16421</strain>
    </source>
</reference>
<gene>
    <name evidence="2" type="ORF">Vau01_079070</name>
</gene>
<dbReference type="PROSITE" id="PS51725">
    <property type="entry name" value="ABM"/>
    <property type="match status" value="1"/>
</dbReference>
<dbReference type="PANTHER" id="PTHR34474:SF2">
    <property type="entry name" value="SIGNAL TRANSDUCTION PROTEIN TRAP"/>
    <property type="match status" value="1"/>
</dbReference>
<keyword evidence="3" id="KW-1185">Reference proteome</keyword>
<protein>
    <recommendedName>
        <fullName evidence="1">ABM domain-containing protein</fullName>
    </recommendedName>
</protein>
<dbReference type="Gene3D" id="3.30.70.100">
    <property type="match status" value="2"/>
</dbReference>
<dbReference type="EMBL" id="BOPG01000053">
    <property type="protein sequence ID" value="GIJ60391.1"/>
    <property type="molecule type" value="Genomic_DNA"/>
</dbReference>
<dbReference type="SUPFAM" id="SSF54909">
    <property type="entry name" value="Dimeric alpha+beta barrel"/>
    <property type="match status" value="2"/>
</dbReference>
<accession>A0A8J3ZAI5</accession>